<feature type="compositionally biased region" description="Basic and acidic residues" evidence="1">
    <location>
        <begin position="1269"/>
        <end position="1287"/>
    </location>
</feature>
<gene>
    <name evidence="2" type="ORF">BN1205_076040</name>
    <name evidence="3" type="ORF">TGVEG_258420</name>
</gene>
<evidence type="ECO:0000313" key="2">
    <source>
        <dbReference type="EMBL" id="CEL74482.1"/>
    </source>
</evidence>
<accession>A0A0F7UWE0</accession>
<dbReference type="VEuPathDB" id="ToxoDB:TGVEG_258420"/>
<feature type="compositionally biased region" description="Basic and acidic residues" evidence="1">
    <location>
        <begin position="107"/>
        <end position="116"/>
    </location>
</feature>
<dbReference type="Proteomes" id="UP000002226">
    <property type="component" value="Unassembled WGS sequence"/>
</dbReference>
<evidence type="ECO:0000313" key="3">
    <source>
        <dbReference type="EMBL" id="ESS32193.1"/>
    </source>
</evidence>
<feature type="compositionally biased region" description="Polar residues" evidence="1">
    <location>
        <begin position="1154"/>
        <end position="1164"/>
    </location>
</feature>
<feature type="compositionally biased region" description="Low complexity" evidence="1">
    <location>
        <begin position="1343"/>
        <end position="1377"/>
    </location>
</feature>
<feature type="compositionally biased region" description="Basic and acidic residues" evidence="1">
    <location>
        <begin position="1170"/>
        <end position="1179"/>
    </location>
</feature>
<evidence type="ECO:0000313" key="4">
    <source>
        <dbReference type="Proteomes" id="UP000002226"/>
    </source>
</evidence>
<feature type="compositionally biased region" description="Basic and acidic residues" evidence="1">
    <location>
        <begin position="1547"/>
        <end position="1557"/>
    </location>
</feature>
<proteinExistence type="predicted"/>
<feature type="compositionally biased region" description="Polar residues" evidence="1">
    <location>
        <begin position="297"/>
        <end position="309"/>
    </location>
</feature>
<dbReference type="EMBL" id="AAYL02000141">
    <property type="protein sequence ID" value="ESS32193.1"/>
    <property type="molecule type" value="Genomic_DNA"/>
</dbReference>
<feature type="compositionally biased region" description="Low complexity" evidence="1">
    <location>
        <begin position="350"/>
        <end position="363"/>
    </location>
</feature>
<name>A0A0F7UWE0_TOXGV</name>
<reference evidence="4" key="2">
    <citation type="submission" date="2008-03" db="EMBL/GenBank/DDBJ databases">
        <title>Annotation of Toxoplasma gondii VEG.</title>
        <authorList>
            <person name="Lorenzi H."/>
            <person name="Inman J."/>
            <person name="Amedeo P."/>
            <person name="Brunk B."/>
            <person name="Roos D."/>
            <person name="Caler E."/>
        </authorList>
    </citation>
    <scope>NUCLEOTIDE SEQUENCE [LARGE SCALE GENOMIC DNA]</scope>
    <source>
        <strain evidence="4">ATCC 50861 / VEG</strain>
    </source>
</reference>
<feature type="compositionally biased region" description="Basic and acidic residues" evidence="1">
    <location>
        <begin position="905"/>
        <end position="926"/>
    </location>
</feature>
<feature type="compositionally biased region" description="Low complexity" evidence="1">
    <location>
        <begin position="1144"/>
        <end position="1153"/>
    </location>
</feature>
<feature type="compositionally biased region" description="Polar residues" evidence="1">
    <location>
        <begin position="369"/>
        <end position="382"/>
    </location>
</feature>
<feature type="compositionally biased region" description="Low complexity" evidence="1">
    <location>
        <begin position="1113"/>
        <end position="1124"/>
    </location>
</feature>
<feature type="compositionally biased region" description="Low complexity" evidence="1">
    <location>
        <begin position="537"/>
        <end position="550"/>
    </location>
</feature>
<feature type="region of interest" description="Disordered" evidence="1">
    <location>
        <begin position="1621"/>
        <end position="1650"/>
    </location>
</feature>
<feature type="compositionally biased region" description="Polar residues" evidence="1">
    <location>
        <begin position="175"/>
        <end position="186"/>
    </location>
</feature>
<dbReference type="EMBL" id="LN714497">
    <property type="protein sequence ID" value="CEL74482.1"/>
    <property type="molecule type" value="Genomic_DNA"/>
</dbReference>
<evidence type="ECO:0000256" key="1">
    <source>
        <dbReference type="SAM" id="MobiDB-lite"/>
    </source>
</evidence>
<feature type="compositionally biased region" description="Polar residues" evidence="1">
    <location>
        <begin position="932"/>
        <end position="942"/>
    </location>
</feature>
<feature type="compositionally biased region" description="Basic and acidic residues" evidence="1">
    <location>
        <begin position="1404"/>
        <end position="1420"/>
    </location>
</feature>
<feature type="compositionally biased region" description="Polar residues" evidence="1">
    <location>
        <begin position="61"/>
        <end position="78"/>
    </location>
</feature>
<feature type="compositionally biased region" description="Polar residues" evidence="1">
    <location>
        <begin position="1324"/>
        <end position="1335"/>
    </location>
</feature>
<feature type="region of interest" description="Disordered" evidence="1">
    <location>
        <begin position="1100"/>
        <end position="1477"/>
    </location>
</feature>
<feature type="region of interest" description="Disordered" evidence="1">
    <location>
        <begin position="1047"/>
        <end position="1077"/>
    </location>
</feature>
<dbReference type="PaxDb" id="5811-TGME49_058430"/>
<feature type="region of interest" description="Disordered" evidence="1">
    <location>
        <begin position="32"/>
        <end position="134"/>
    </location>
</feature>
<reference evidence="2" key="4">
    <citation type="journal article" date="2015" name="PLoS ONE">
        <title>Comprehensive Evaluation of Toxoplasma gondii VEG and Neospora caninum LIV Genomes with Tachyzoite Stage Transcriptome and Proteome Defines Novel Transcript Features.</title>
        <authorList>
            <person name="Ramaprasad A."/>
            <person name="Mourier T."/>
            <person name="Naeem R."/>
            <person name="Malas T.B."/>
            <person name="Moussa E."/>
            <person name="Panigrahi A."/>
            <person name="Vermont S.J."/>
            <person name="Otto T.D."/>
            <person name="Wastling J."/>
            <person name="Pain A."/>
        </authorList>
    </citation>
    <scope>NUCLEOTIDE SEQUENCE</scope>
    <source>
        <strain evidence="2">VEG</strain>
    </source>
</reference>
<keyword evidence="4" id="KW-1185">Reference proteome</keyword>
<feature type="region of interest" description="Disordered" evidence="1">
    <location>
        <begin position="168"/>
        <end position="228"/>
    </location>
</feature>
<dbReference type="eggNOG" id="ENOG502STUV">
    <property type="taxonomic scope" value="Eukaryota"/>
</dbReference>
<sequence>MNGDVSRPAESRGYLSDTACVVPSLPVETADDSAFFSGDQENTEPTAAKRLEPKCGLNGNEMLQSFSSSKSGQLNGSQADHPEKTSHSLASVRMSSAKGCSSHKFPVKKDFVERRKPSGVSPPNFSGVRRGPSQLSVAAATDSIPINDSPSSALAHQRDLSLHCVERQAGAQRQEGITQPVPRNQNLSPSSLSLSSSSLRRIMPASPTQNPSPAVPEASDGVPSSCQNGQVLRRDLLPPSEYCSESAGAPQNEIGGEKKIRFHANQLACQTCLSKRTTDGTPARCARSSFPGDTEPDTTPQTFSSNTPSGKPGVHRRGDINSTFSLESNAVSSSVDTRGNEGHKPCQKTPNPSSTSSFARSSSPPQPVGTGNTVTESWPSSAGESALLLDDDEDVVMLKGGESSWTKEKRDELMARVSHARLRQLRDLFLDPCRKEAHPWTTEEIELLQADYNQNHEDWVEVLQPWQATPLHLQAVPFTYSVLKKAPLKFPAIFCKQIPFFFPHPSGIGVFRTVLIIERRPREKDTLSGSRTPAHIAGQSHADSASAHQSPVPRGDTEKKEWESGNSSSPASCRSRRRPRGSSAWVSVSPEASPKGRAQGTPTCGGSPPDVNHKCSKESKARRFTARFSLSREDQDRMCCQNSGESLTEDAARLVLIWEPYQQTDKGLPTVSDGSEETRCAAATPSVGTEFSPSPCSSSTPIPALELPDDGLQPGAFAHVVTGRLSLPVFSPLPCARGDPESASESVSSLSDLASDHCVSPFAFTAVQRAEAGEGGLSPCATPTQLQRQEKKRILRMQRLQHKLLQGLEEADLPELVFEGRVVGCELHGFLPFNERRSEQEKHRANAGDNRAKGEAGPLVSNRNNGSEVPTKYRKISRDEHYTGDHAAATGKERIREAPSQPLTMDERQEKDAITRDERETGKGKEEDEVETSSVERMQTFLNREEGGDTHREKERIPTEGGRKARNAEPCNGGVAPGVSSENRWGGKGERLGLRQRMLLCVRLEDDRVFLYEIRSFINHSAKALVDWERRVRVAEREIAVAAGVPLPAPSSASKSKLDPRKHSPHQRGFSSTPAPHAVSCLPGSAAAVALSGASVKERLAGADERQRRGRRAGSLSASRIASSETQARAAEGKPGETEGKCCAASSPASQSSLTQDAATTPVETLSPLEKGDASEKSNDSVSPTAKTLAEAPEDDFSREAVASEQAPFSEEGSVSDPGATLSAPAPTTEGVSFTAVPLSVPPSQASLPFLSRPDVEVPASDMNTGSDSQKRSSPEENEFGCEKGIDTRSVAPKQREVQRPADIERAEACPGESEKSKIGNELQVPSTSCGQENRASPHESLKSYTSSCSSPSPSSSSSLLPSSPSSACPDSSLSNSAGGNKEAVRPRRRATADANASECLESPAEKTGPRRREEVEAIGKKPATTFKQTPPKRRLTLEEADDPPLWFDCDESPTTWRNPFDPSRRGARGAPRGGTSGFGKMFALPPLAVFHDLQWDASETRRLRDSWHLSQNVFLPACDPARAGNQDATSPAALGPDLNGSNSTSETRDSSCKKRTDGFHDIEKGAALVSQDWQKQIIPSAALCFFFSIYEEVEECDEACGLSQERTDVKPTLCVTRGVQGGEGSQTIPPTRRRSATSEDNPSKTFCLPTNVKDEVPAYEKLFERKGRTQGSLSPAHVHAPRGETTVMNATESRGTGVGAAAAGSVAPRKTAEEMASGIAWGETRGQAEGMKRRKKIVMLSHLAAVARAPRGFLQTTAGSGFASGDQESSAAGRPDEVFRSSDTSHLTNGIREAPAVAGASESSQANVCSSRKSEPSQLLSAKSNPPFKSDILSTETVSSLGSASPPSAVGGKVCVWRLEPLLRQLPLEADSDSGVSLAPDISSFRLASFPSAQQKRRRVATEGPCGRNSAGSHRSRHQERLSFSATDQAPEREDLPLCCSDATPCRLSKDEFDACEESGKISFPPPSSHNSLLLCECYFPPNCIPTDVSATPGKTHVVLKRRTKAFGRSDAIEEKLEAKGMESSVRRIEQLPTMVTVDTTGSLRAWTLGERATCVAAQRLLDSPLLAVSINQQLPSLAAVGAGDGRVRICDISAFLSHWRSPFVCEARLLQPLASPLLTLPSPLGEDLYRVFRRQHPVRRLQWLAGGALLGVVHEQPASERHLAAFGSCAAVWAPGRDVFDDINDAAHHKLFWARAAKHPQAAKFARLVSVHVAHAVAALDRSEGAKSSEFHVPKGTVGSFRGLCKEGSARMLGCDFLFTKKGGVAGVSTDTASMLHFWKPGSWLLGDVEDIGVLARKTGDKTQLSRALQHIATQIQLRSHVSTRAEKAKMQRQAEIASEDVERATHGESLACTREALMRPWQKFLAVRPVTRVLVENLRAEIQDEAAAFDFFADPHIQWLETK</sequence>
<feature type="compositionally biased region" description="Polar residues" evidence="1">
    <location>
        <begin position="320"/>
        <end position="337"/>
    </location>
</feature>
<reference evidence="3" key="3">
    <citation type="submission" date="2013-08" db="EMBL/GenBank/DDBJ databases">
        <authorList>
            <person name="Sibley D."/>
            <person name="Venepally P."/>
            <person name="Karamycheva S."/>
            <person name="Hadjithomas M."/>
            <person name="Khan A."/>
            <person name="Brunk B."/>
            <person name="Roos D."/>
            <person name="Caler E."/>
            <person name="Lorenzi H."/>
        </authorList>
    </citation>
    <scope>NUCLEOTIDE SEQUENCE</scope>
    <source>
        <strain evidence="3">VEG</strain>
    </source>
</reference>
<dbReference type="OrthoDB" id="331940at2759"/>
<feature type="region of interest" description="Disordered" evidence="1">
    <location>
        <begin position="276"/>
        <end position="382"/>
    </location>
</feature>
<reference evidence="3" key="1">
    <citation type="submission" date="2007-03" db="EMBL/GenBank/DDBJ databases">
        <authorList>
            <person name="Paulsen I."/>
        </authorList>
    </citation>
    <scope>NUCLEOTIDE SEQUENCE</scope>
    <source>
        <strain evidence="3">VEG</strain>
    </source>
</reference>
<dbReference type="OMA" id="AIFCKQI"/>
<feature type="region of interest" description="Disordered" evidence="1">
    <location>
        <begin position="523"/>
        <end position="618"/>
    </location>
</feature>
<feature type="region of interest" description="Disordered" evidence="1">
    <location>
        <begin position="1894"/>
        <end position="1931"/>
    </location>
</feature>
<feature type="region of interest" description="Disordered" evidence="1">
    <location>
        <begin position="836"/>
        <end position="987"/>
    </location>
</feature>
<feature type="compositionally biased region" description="Basic and acidic residues" evidence="1">
    <location>
        <begin position="836"/>
        <end position="854"/>
    </location>
</feature>
<feature type="compositionally biased region" description="Low complexity" evidence="1">
    <location>
        <begin position="564"/>
        <end position="573"/>
    </location>
</feature>
<feature type="region of interest" description="Disordered" evidence="1">
    <location>
        <begin position="1521"/>
        <end position="1557"/>
    </location>
</feature>
<protein>
    <submittedName>
        <fullName evidence="2">Uncharacterized protein</fullName>
    </submittedName>
</protein>
<feature type="region of interest" description="Disordered" evidence="1">
    <location>
        <begin position="1759"/>
        <end position="1829"/>
    </location>
</feature>
<feature type="compositionally biased region" description="Polar residues" evidence="1">
    <location>
        <begin position="1802"/>
        <end position="1825"/>
    </location>
</feature>
<feature type="compositionally biased region" description="Basic and acidic residues" evidence="1">
    <location>
        <begin position="943"/>
        <end position="967"/>
    </location>
</feature>
<feature type="compositionally biased region" description="Basic and acidic residues" evidence="1">
    <location>
        <begin position="1131"/>
        <end position="1140"/>
    </location>
</feature>
<organism evidence="2">
    <name type="scientific">Toxoplasma gondii (strain ATCC 50861 / VEG)</name>
    <dbReference type="NCBI Taxonomy" id="432359"/>
    <lineage>
        <taxon>Eukaryota</taxon>
        <taxon>Sar</taxon>
        <taxon>Alveolata</taxon>
        <taxon>Apicomplexa</taxon>
        <taxon>Conoidasida</taxon>
        <taxon>Coccidia</taxon>
        <taxon>Eucoccidiorida</taxon>
        <taxon>Eimeriorina</taxon>
        <taxon>Sarcocystidae</taxon>
        <taxon>Toxoplasma</taxon>
    </lineage>
</organism>
<feature type="compositionally biased region" description="Basic and acidic residues" evidence="1">
    <location>
        <begin position="1294"/>
        <end position="1319"/>
    </location>
</feature>
<feature type="compositionally biased region" description="Low complexity" evidence="1">
    <location>
        <begin position="187"/>
        <end position="199"/>
    </location>
</feature>